<dbReference type="EMBL" id="VNFK01000009">
    <property type="protein sequence ID" value="TVU62049.1"/>
    <property type="molecule type" value="Genomic_DNA"/>
</dbReference>
<name>A0A558GYV9_PAENT</name>
<evidence type="ECO:0000313" key="3">
    <source>
        <dbReference type="Proteomes" id="UP000316500"/>
    </source>
</evidence>
<reference evidence="2 3" key="1">
    <citation type="submission" date="2019-07" db="EMBL/GenBank/DDBJ databases">
        <title>Diversity of Bacteria from Kongsfjorden, Arctic.</title>
        <authorList>
            <person name="Yu Y."/>
        </authorList>
    </citation>
    <scope>NUCLEOTIDE SEQUENCE [LARGE SCALE GENOMIC DNA]</scope>
    <source>
        <strain evidence="2 3">SM1928</strain>
    </source>
</reference>
<feature type="signal peptide" evidence="1">
    <location>
        <begin position="1"/>
        <end position="27"/>
    </location>
</feature>
<evidence type="ECO:0008006" key="4">
    <source>
        <dbReference type="Google" id="ProtNLM"/>
    </source>
</evidence>
<proteinExistence type="predicted"/>
<dbReference type="Proteomes" id="UP000316500">
    <property type="component" value="Unassembled WGS sequence"/>
</dbReference>
<accession>A0A558GYV9</accession>
<comment type="caution">
    <text evidence="2">The sequence shown here is derived from an EMBL/GenBank/DDBJ whole genome shotgun (WGS) entry which is preliminary data.</text>
</comment>
<protein>
    <recommendedName>
        <fullName evidence="4">DUF4245 domain-containing protein</fullName>
    </recommendedName>
</protein>
<feature type="chain" id="PRO_5021893867" description="DUF4245 domain-containing protein" evidence="1">
    <location>
        <begin position="28"/>
        <end position="152"/>
    </location>
</feature>
<evidence type="ECO:0000313" key="2">
    <source>
        <dbReference type="EMBL" id="TVU62049.1"/>
    </source>
</evidence>
<keyword evidence="1" id="KW-0732">Signal</keyword>
<sequence length="152" mass="15755">MSKRGYVVAVSLCAVLGLGAGASVATAAGGLAPSNLASETKPAPEYPRNANGNTYGFAIDSVSPETEPDLIAALTTDGKRGYVSKAELDVANGTAASREFRTPEDAVKWTETEGRADRSIPVYESDGKTVIGEFTVAGSDTQKANQALTELR</sequence>
<organism evidence="2 3">
    <name type="scientific">Paenarthrobacter nitroguajacolicus</name>
    <name type="common">Arthrobacter nitroguajacolicus</name>
    <dbReference type="NCBI Taxonomy" id="211146"/>
    <lineage>
        <taxon>Bacteria</taxon>
        <taxon>Bacillati</taxon>
        <taxon>Actinomycetota</taxon>
        <taxon>Actinomycetes</taxon>
        <taxon>Micrococcales</taxon>
        <taxon>Micrococcaceae</taxon>
        <taxon>Paenarthrobacter</taxon>
    </lineage>
</organism>
<dbReference type="OrthoDB" id="3786257at2"/>
<gene>
    <name evidence="2" type="ORF">FQP90_12830</name>
</gene>
<dbReference type="AlphaFoldDB" id="A0A558GYV9"/>
<evidence type="ECO:0000256" key="1">
    <source>
        <dbReference type="SAM" id="SignalP"/>
    </source>
</evidence>